<name>A0A183K9A2_9TREM</name>
<accession>A0A183K9A2</accession>
<reference evidence="3" key="1">
    <citation type="submission" date="2016-06" db="UniProtKB">
        <authorList>
            <consortium name="WormBaseParasite"/>
        </authorList>
    </citation>
    <scope>IDENTIFICATION</scope>
</reference>
<evidence type="ECO:0000313" key="3">
    <source>
        <dbReference type="WBParaSite" id="SCUD_0001158501-mRNA-1"/>
    </source>
</evidence>
<protein>
    <submittedName>
        <fullName evidence="1 3">Uncharacterized protein</fullName>
    </submittedName>
</protein>
<reference evidence="1 2" key="2">
    <citation type="submission" date="2018-11" db="EMBL/GenBank/DDBJ databases">
        <authorList>
            <consortium name="Pathogen Informatics"/>
        </authorList>
    </citation>
    <scope>NUCLEOTIDE SEQUENCE [LARGE SCALE GENOMIC DNA]</scope>
    <source>
        <strain evidence="1">Dakar</strain>
        <strain evidence="2">Dakar, Senegal</strain>
    </source>
</reference>
<evidence type="ECO:0000313" key="1">
    <source>
        <dbReference type="EMBL" id="VDP45239.1"/>
    </source>
</evidence>
<dbReference type="Proteomes" id="UP000279833">
    <property type="component" value="Unassembled WGS sequence"/>
</dbReference>
<evidence type="ECO:0000313" key="2">
    <source>
        <dbReference type="Proteomes" id="UP000279833"/>
    </source>
</evidence>
<dbReference type="EMBL" id="UZAK01034514">
    <property type="protein sequence ID" value="VDP45239.1"/>
    <property type="molecule type" value="Genomic_DNA"/>
</dbReference>
<gene>
    <name evidence="1" type="ORF">SCUD_LOCUS11585</name>
</gene>
<organism evidence="3">
    <name type="scientific">Schistosoma curassoni</name>
    <dbReference type="NCBI Taxonomy" id="6186"/>
    <lineage>
        <taxon>Eukaryota</taxon>
        <taxon>Metazoa</taxon>
        <taxon>Spiralia</taxon>
        <taxon>Lophotrochozoa</taxon>
        <taxon>Platyhelminthes</taxon>
        <taxon>Trematoda</taxon>
        <taxon>Digenea</taxon>
        <taxon>Strigeidida</taxon>
        <taxon>Schistosomatoidea</taxon>
        <taxon>Schistosomatidae</taxon>
        <taxon>Schistosoma</taxon>
    </lineage>
</organism>
<dbReference type="WBParaSite" id="SCUD_0001158501-mRNA-1">
    <property type="protein sequence ID" value="SCUD_0001158501-mRNA-1"/>
    <property type="gene ID" value="SCUD_0001158501"/>
</dbReference>
<keyword evidence="2" id="KW-1185">Reference proteome</keyword>
<proteinExistence type="predicted"/>
<sequence>MIHVAEAEIGVLDLTDWARQEAESISILDCWYGFTRH</sequence>
<dbReference type="AlphaFoldDB" id="A0A183K9A2"/>